<protein>
    <submittedName>
        <fullName evidence="1">Uncharacterized protein</fullName>
    </submittedName>
</protein>
<dbReference type="AlphaFoldDB" id="A0A1H1T6G5"/>
<dbReference type="RefSeq" id="WP_092446427.1">
    <property type="nucleotide sequence ID" value="NZ_LT629774.1"/>
</dbReference>
<evidence type="ECO:0000313" key="1">
    <source>
        <dbReference type="EMBL" id="SDS55825.1"/>
    </source>
</evidence>
<gene>
    <name evidence="1" type="ORF">SAMN04489797_1868</name>
</gene>
<evidence type="ECO:0000313" key="2">
    <source>
        <dbReference type="Proteomes" id="UP000198963"/>
    </source>
</evidence>
<name>A0A1H1T6G5_9FLAO</name>
<dbReference type="EMBL" id="LT629774">
    <property type="protein sequence ID" value="SDS55825.1"/>
    <property type="molecule type" value="Genomic_DNA"/>
</dbReference>
<organism evidence="1 2">
    <name type="scientific">Winogradskyella sediminis</name>
    <dbReference type="NCBI Taxonomy" id="1382466"/>
    <lineage>
        <taxon>Bacteria</taxon>
        <taxon>Pseudomonadati</taxon>
        <taxon>Bacteroidota</taxon>
        <taxon>Flavobacteriia</taxon>
        <taxon>Flavobacteriales</taxon>
        <taxon>Flavobacteriaceae</taxon>
        <taxon>Winogradskyella</taxon>
    </lineage>
</organism>
<accession>A0A1H1T6G5</accession>
<dbReference type="Proteomes" id="UP000198963">
    <property type="component" value="Chromosome I"/>
</dbReference>
<dbReference type="Pfam" id="PF20113">
    <property type="entry name" value="DUF6503"/>
    <property type="match status" value="1"/>
</dbReference>
<dbReference type="InterPro" id="IPR045444">
    <property type="entry name" value="DUF6503"/>
</dbReference>
<proteinExistence type="predicted"/>
<dbReference type="STRING" id="1249933.SAMN04489797_1868"/>
<reference evidence="1 2" key="1">
    <citation type="submission" date="2016-10" db="EMBL/GenBank/DDBJ databases">
        <authorList>
            <person name="Varghese N."/>
            <person name="Submissions S."/>
        </authorList>
    </citation>
    <scope>NUCLEOTIDE SEQUENCE [LARGE SCALE GENOMIC DNA]</scope>
    <source>
        <strain evidence="1 2">RHA_55</strain>
    </source>
</reference>
<sequence length="239" mass="27517">MKTLLSISICILFFSGFSQDLKPQELLEKAISYHDPNGNWLQFKDTFTVEMTMPNAPKRTSVITINLPAEYFSVTATKDTVTTTYTLEKGKCQMQYNGVVLDSLKAADKDMTCDRATLYKNYYSYLYGLPMKLRDPGTNLSDNVEKKRFKGKDYLVLKVTYDDAVGNDVWYFYFNPKAYAMEIYQFFKTDDQGKVKPESGEYILLTGETLLNGIKIPKVRAWYYNKEGKYLGTDTLIED</sequence>
<keyword evidence="2" id="KW-1185">Reference proteome</keyword>